<dbReference type="GO" id="GO:0005886">
    <property type="term" value="C:plasma membrane"/>
    <property type="evidence" value="ECO:0007669"/>
    <property type="project" value="UniProtKB-SubCell"/>
</dbReference>
<keyword evidence="6 10" id="KW-0812">Transmembrane</keyword>
<evidence type="ECO:0000256" key="9">
    <source>
        <dbReference type="ARBA" id="ARBA00023136"/>
    </source>
</evidence>
<keyword evidence="11" id="KW-0969">Cilium</keyword>
<dbReference type="GO" id="GO:0006935">
    <property type="term" value="P:chemotaxis"/>
    <property type="evidence" value="ECO:0007669"/>
    <property type="project" value="UniProtKB-KW"/>
</dbReference>
<feature type="transmembrane region" description="Helical" evidence="10">
    <location>
        <begin position="18"/>
        <end position="38"/>
    </location>
</feature>
<keyword evidence="4" id="KW-1003">Cell membrane</keyword>
<dbReference type="EMBL" id="FNOM01000002">
    <property type="protein sequence ID" value="SDW58659.1"/>
    <property type="molecule type" value="Genomic_DNA"/>
</dbReference>
<organism evidence="11 12">
    <name type="scientific">Roseicitreum antarcticum</name>
    <dbReference type="NCBI Taxonomy" id="564137"/>
    <lineage>
        <taxon>Bacteria</taxon>
        <taxon>Pseudomonadati</taxon>
        <taxon>Pseudomonadota</taxon>
        <taxon>Alphaproteobacteria</taxon>
        <taxon>Rhodobacterales</taxon>
        <taxon>Paracoccaceae</taxon>
        <taxon>Roseicitreum</taxon>
    </lineage>
</organism>
<gene>
    <name evidence="11" type="ORF">SAMN04488238_102472</name>
</gene>
<keyword evidence="11" id="KW-0282">Flagellum</keyword>
<accession>A0A1H2USU0</accession>
<protein>
    <recommendedName>
        <fullName evidence="10">Flagellar protein FliL</fullName>
    </recommendedName>
</protein>
<sequence>MTDATANDAPPKKKSFKAILLALIVAAVLGGGGFYAVYSGMLDTLLHAEPEVVTPALDTDFAFVPVGPVIVSLNRRPQRGHLRFAAHLETPAAAEPDVTAQLPRIVDVLNSYLHTLDANELEEPGALIRLRSQMLRRVQIVAGPEQVRDLLITEFVLN</sequence>
<dbReference type="Proteomes" id="UP000198539">
    <property type="component" value="Unassembled WGS sequence"/>
</dbReference>
<comment type="similarity">
    <text evidence="3 10">Belongs to the FliL family.</text>
</comment>
<keyword evidence="7 10" id="KW-0283">Flagellar rotation</keyword>
<dbReference type="AlphaFoldDB" id="A0A1H2USU0"/>
<name>A0A1H2USU0_9RHOB</name>
<evidence type="ECO:0000256" key="7">
    <source>
        <dbReference type="ARBA" id="ARBA00022779"/>
    </source>
</evidence>
<evidence type="ECO:0000256" key="10">
    <source>
        <dbReference type="RuleBase" id="RU364125"/>
    </source>
</evidence>
<keyword evidence="10" id="KW-0997">Cell inner membrane</keyword>
<keyword evidence="5 10" id="KW-0145">Chemotaxis</keyword>
<keyword evidence="9 10" id="KW-0472">Membrane</keyword>
<comment type="subcellular location">
    <subcellularLocation>
        <location evidence="10">Cell inner membrane</location>
    </subcellularLocation>
    <subcellularLocation>
        <location evidence="2">Cell membrane</location>
        <topology evidence="2">Single-pass membrane protein</topology>
    </subcellularLocation>
</comment>
<dbReference type="InterPro" id="IPR005503">
    <property type="entry name" value="FliL"/>
</dbReference>
<evidence type="ECO:0000256" key="4">
    <source>
        <dbReference type="ARBA" id="ARBA00022475"/>
    </source>
</evidence>
<evidence type="ECO:0000313" key="12">
    <source>
        <dbReference type="Proteomes" id="UP000198539"/>
    </source>
</evidence>
<keyword evidence="8 10" id="KW-1133">Transmembrane helix</keyword>
<dbReference type="OrthoDB" id="7619358at2"/>
<comment type="function">
    <text evidence="1 10">Controls the rotational direction of flagella during chemotaxis.</text>
</comment>
<evidence type="ECO:0000256" key="2">
    <source>
        <dbReference type="ARBA" id="ARBA00004162"/>
    </source>
</evidence>
<keyword evidence="11" id="KW-0966">Cell projection</keyword>
<keyword evidence="12" id="KW-1185">Reference proteome</keyword>
<reference evidence="11 12" key="1">
    <citation type="submission" date="2016-10" db="EMBL/GenBank/DDBJ databases">
        <authorList>
            <person name="de Groot N.N."/>
        </authorList>
    </citation>
    <scope>NUCLEOTIDE SEQUENCE [LARGE SCALE GENOMIC DNA]</scope>
    <source>
        <strain evidence="11 12">CGMCC 1.8894</strain>
    </source>
</reference>
<evidence type="ECO:0000256" key="6">
    <source>
        <dbReference type="ARBA" id="ARBA00022692"/>
    </source>
</evidence>
<proteinExistence type="inferred from homology"/>
<dbReference type="GO" id="GO:0009425">
    <property type="term" value="C:bacterial-type flagellum basal body"/>
    <property type="evidence" value="ECO:0007669"/>
    <property type="project" value="InterPro"/>
</dbReference>
<evidence type="ECO:0000256" key="3">
    <source>
        <dbReference type="ARBA" id="ARBA00008281"/>
    </source>
</evidence>
<dbReference type="Pfam" id="PF03748">
    <property type="entry name" value="FliL"/>
    <property type="match status" value="1"/>
</dbReference>
<dbReference type="STRING" id="564137.SAMN04488238_102472"/>
<evidence type="ECO:0000256" key="5">
    <source>
        <dbReference type="ARBA" id="ARBA00022500"/>
    </source>
</evidence>
<dbReference type="RefSeq" id="WP_092886196.1">
    <property type="nucleotide sequence ID" value="NZ_CP061498.1"/>
</dbReference>
<evidence type="ECO:0000256" key="8">
    <source>
        <dbReference type="ARBA" id="ARBA00022989"/>
    </source>
</evidence>
<evidence type="ECO:0000256" key="1">
    <source>
        <dbReference type="ARBA" id="ARBA00002254"/>
    </source>
</evidence>
<evidence type="ECO:0000313" key="11">
    <source>
        <dbReference type="EMBL" id="SDW58659.1"/>
    </source>
</evidence>
<dbReference type="GO" id="GO:0071973">
    <property type="term" value="P:bacterial-type flagellum-dependent cell motility"/>
    <property type="evidence" value="ECO:0007669"/>
    <property type="project" value="InterPro"/>
</dbReference>